<gene>
    <name evidence="5" type="ORF">OUY18_05630</name>
</gene>
<evidence type="ECO:0000313" key="5">
    <source>
        <dbReference type="EMBL" id="MCY1713734.1"/>
    </source>
</evidence>
<dbReference type="Gene3D" id="2.30.110.10">
    <property type="entry name" value="Electron Transport, Fmn-binding Protein, Chain A"/>
    <property type="match status" value="1"/>
</dbReference>
<keyword evidence="2" id="KW-0285">Flavoprotein</keyword>
<dbReference type="SUPFAM" id="SSF50475">
    <property type="entry name" value="FMN-binding split barrel"/>
    <property type="match status" value="1"/>
</dbReference>
<dbReference type="SMART" id="SM00903">
    <property type="entry name" value="Flavin_Reduct"/>
    <property type="match status" value="1"/>
</dbReference>
<protein>
    <submittedName>
        <fullName evidence="5">Flavin reductase family protein</fullName>
    </submittedName>
</protein>
<organism evidence="5 6">
    <name type="scientific">Caproiciproducens galactitolivorans</name>
    <dbReference type="NCBI Taxonomy" id="642589"/>
    <lineage>
        <taxon>Bacteria</taxon>
        <taxon>Bacillati</taxon>
        <taxon>Bacillota</taxon>
        <taxon>Clostridia</taxon>
        <taxon>Eubacteriales</taxon>
        <taxon>Acutalibacteraceae</taxon>
        <taxon>Caproiciproducens</taxon>
    </lineage>
</organism>
<comment type="cofactor">
    <cofactor evidence="1">
        <name>FMN</name>
        <dbReference type="ChEBI" id="CHEBI:58210"/>
    </cofactor>
</comment>
<feature type="domain" description="Flavin reductase like" evidence="4">
    <location>
        <begin position="12"/>
        <end position="160"/>
    </location>
</feature>
<dbReference type="InterPro" id="IPR052174">
    <property type="entry name" value="Flavoredoxin"/>
</dbReference>
<evidence type="ECO:0000256" key="2">
    <source>
        <dbReference type="ARBA" id="ARBA00022630"/>
    </source>
</evidence>
<comment type="similarity">
    <text evidence="3">Belongs to the flavoredoxin family.</text>
</comment>
<reference evidence="5 6" key="1">
    <citation type="submission" date="2022-11" db="EMBL/GenBank/DDBJ databases">
        <authorList>
            <person name="Caiyu Z."/>
        </authorList>
    </citation>
    <scope>NUCLEOTIDE SEQUENCE [LARGE SCALE GENOMIC DNA]</scope>
    <source>
        <strain evidence="5 6">YR-4</strain>
    </source>
</reference>
<evidence type="ECO:0000259" key="4">
    <source>
        <dbReference type="SMART" id="SM00903"/>
    </source>
</evidence>
<dbReference type="Proteomes" id="UP001082703">
    <property type="component" value="Unassembled WGS sequence"/>
</dbReference>
<dbReference type="Pfam" id="PF01613">
    <property type="entry name" value="Flavin_Reduct"/>
    <property type="match status" value="1"/>
</dbReference>
<dbReference type="EMBL" id="JAPOHA010000004">
    <property type="protein sequence ID" value="MCY1713734.1"/>
    <property type="molecule type" value="Genomic_DNA"/>
</dbReference>
<dbReference type="InterPro" id="IPR002563">
    <property type="entry name" value="Flavin_Rdtase-like_dom"/>
</dbReference>
<sequence>MKEINIGKATEFTSPNPLTFICSEKPDGTTNIAPVSFVSYLSFNPPMVGFAMGKAAYTGERVRETGKVIITVPGNSLREAVMSCGSSSGRNTNKVKKFGIKLTEVPGCSIKIPADTKLALVAKLNQTVETGNHYLYICDVEQIYGDESKEAIFAWNGYAEAAPAQKK</sequence>
<evidence type="ECO:0000313" key="6">
    <source>
        <dbReference type="Proteomes" id="UP001082703"/>
    </source>
</evidence>
<keyword evidence="6" id="KW-1185">Reference proteome</keyword>
<dbReference type="InterPro" id="IPR012349">
    <property type="entry name" value="Split_barrel_FMN-bd"/>
</dbReference>
<evidence type="ECO:0000256" key="3">
    <source>
        <dbReference type="ARBA" id="ARBA00038054"/>
    </source>
</evidence>
<dbReference type="PANTHER" id="PTHR43567:SF1">
    <property type="entry name" value="FLAVOREDOXIN"/>
    <property type="match status" value="1"/>
</dbReference>
<dbReference type="RefSeq" id="WP_268057754.1">
    <property type="nucleotide sequence ID" value="NZ_JAPOHA010000004.1"/>
</dbReference>
<proteinExistence type="inferred from homology"/>
<name>A0ABT4BS57_9FIRM</name>
<comment type="caution">
    <text evidence="5">The sequence shown here is derived from an EMBL/GenBank/DDBJ whole genome shotgun (WGS) entry which is preliminary data.</text>
</comment>
<dbReference type="PANTHER" id="PTHR43567">
    <property type="entry name" value="FLAVOREDOXIN-RELATED-RELATED"/>
    <property type="match status" value="1"/>
</dbReference>
<accession>A0ABT4BS57</accession>
<evidence type="ECO:0000256" key="1">
    <source>
        <dbReference type="ARBA" id="ARBA00001917"/>
    </source>
</evidence>